<gene>
    <name evidence="3" type="ORF">H0A72_10575</name>
</gene>
<dbReference type="PIRSF" id="PIRSF017082">
    <property type="entry name" value="YflP"/>
    <property type="match status" value="1"/>
</dbReference>
<feature type="signal peptide" evidence="2">
    <location>
        <begin position="1"/>
        <end position="23"/>
    </location>
</feature>
<dbReference type="PANTHER" id="PTHR42928">
    <property type="entry name" value="TRICARBOXYLATE-BINDING PROTEIN"/>
    <property type="match status" value="1"/>
</dbReference>
<evidence type="ECO:0000313" key="4">
    <source>
        <dbReference type="Proteomes" id="UP000559809"/>
    </source>
</evidence>
<dbReference type="Gene3D" id="3.40.190.10">
    <property type="entry name" value="Periplasmic binding protein-like II"/>
    <property type="match status" value="1"/>
</dbReference>
<reference evidence="3 4" key="1">
    <citation type="submission" date="2020-07" db="EMBL/GenBank/DDBJ databases">
        <title>Taxonomic revisions and descriptions of new bacterial species based on genomic comparisons in the high-G+C-content subgroup of the family Alcaligenaceae.</title>
        <authorList>
            <person name="Szabo A."/>
            <person name="Felfoldi T."/>
        </authorList>
    </citation>
    <scope>NUCLEOTIDE SEQUENCE [LARGE SCALE GENOMIC DNA]</scope>
    <source>
        <strain evidence="3 4">LMG 24012</strain>
    </source>
</reference>
<dbReference type="InterPro" id="IPR005064">
    <property type="entry name" value="BUG"/>
</dbReference>
<comment type="caution">
    <text evidence="3">The sequence shown here is derived from an EMBL/GenBank/DDBJ whole genome shotgun (WGS) entry which is preliminary data.</text>
</comment>
<dbReference type="RefSeq" id="WP_180155059.1">
    <property type="nucleotide sequence ID" value="NZ_JACCEM010000005.1"/>
</dbReference>
<feature type="chain" id="PRO_5032788783" evidence="2">
    <location>
        <begin position="24"/>
        <end position="324"/>
    </location>
</feature>
<dbReference type="Gene3D" id="3.40.190.150">
    <property type="entry name" value="Bordetella uptake gene, domain 1"/>
    <property type="match status" value="1"/>
</dbReference>
<keyword evidence="2" id="KW-0732">Signal</keyword>
<organism evidence="3 4">
    <name type="scientific">Parapusillimonas granuli</name>
    <dbReference type="NCBI Taxonomy" id="380911"/>
    <lineage>
        <taxon>Bacteria</taxon>
        <taxon>Pseudomonadati</taxon>
        <taxon>Pseudomonadota</taxon>
        <taxon>Betaproteobacteria</taxon>
        <taxon>Burkholderiales</taxon>
        <taxon>Alcaligenaceae</taxon>
        <taxon>Parapusillimonas</taxon>
    </lineage>
</organism>
<comment type="similarity">
    <text evidence="1">Belongs to the UPF0065 (bug) family.</text>
</comment>
<dbReference type="CDD" id="cd13578">
    <property type="entry name" value="PBP2_Bug27"/>
    <property type="match status" value="1"/>
</dbReference>
<name>A0A853G412_9BURK</name>
<sequence>MVRRCILLLSSLVMGLSLQPAHSQGSWPLEPIKLVVAYPPGGSTDTAARILAQRLSQNLNQQVVVDNRAGAGGTIGAASVARAKPDGYTILLAASPEVAIAPVVMEKMNYDPKVDLEAISMVGQVPFVLVVNPALPVKTLQELIEYGKKNPTKLNYSSFGTNTSNHLIGEQFKILTGIKATHVPYKGSGPSITDLMGGQVQYTFDTATAVMGHVEAGKLRAIAVATPERLANAPTIPTMSEAGLPGFVGGTWFGLLAPANTPPDVIQRLNKETRAALASKDIQTKFAELNILPAGDSPAEFRAFIDAEIAKWKKLTAQLDLTSK</sequence>
<evidence type="ECO:0000256" key="1">
    <source>
        <dbReference type="ARBA" id="ARBA00006987"/>
    </source>
</evidence>
<dbReference type="EMBL" id="JACCEM010000005">
    <property type="protein sequence ID" value="NYT49750.1"/>
    <property type="molecule type" value="Genomic_DNA"/>
</dbReference>
<evidence type="ECO:0000313" key="3">
    <source>
        <dbReference type="EMBL" id="NYT49750.1"/>
    </source>
</evidence>
<proteinExistence type="inferred from homology"/>
<evidence type="ECO:0000256" key="2">
    <source>
        <dbReference type="SAM" id="SignalP"/>
    </source>
</evidence>
<keyword evidence="4" id="KW-1185">Reference proteome</keyword>
<dbReference type="SUPFAM" id="SSF53850">
    <property type="entry name" value="Periplasmic binding protein-like II"/>
    <property type="match status" value="1"/>
</dbReference>
<dbReference type="AlphaFoldDB" id="A0A853G412"/>
<dbReference type="PANTHER" id="PTHR42928:SF5">
    <property type="entry name" value="BLR1237 PROTEIN"/>
    <property type="match status" value="1"/>
</dbReference>
<dbReference type="Proteomes" id="UP000559809">
    <property type="component" value="Unassembled WGS sequence"/>
</dbReference>
<protein>
    <submittedName>
        <fullName evidence="3">Tripartite tricarboxylate transporter substrate binding protein</fullName>
    </submittedName>
</protein>
<dbReference type="InterPro" id="IPR042100">
    <property type="entry name" value="Bug_dom1"/>
</dbReference>
<dbReference type="Pfam" id="PF03401">
    <property type="entry name" value="TctC"/>
    <property type="match status" value="1"/>
</dbReference>
<accession>A0A853G412</accession>